<dbReference type="InterPro" id="IPR000715">
    <property type="entry name" value="Glycosyl_transferase_4"/>
</dbReference>
<dbReference type="GO" id="GO:0071555">
    <property type="term" value="P:cell wall organization"/>
    <property type="evidence" value="ECO:0007669"/>
    <property type="project" value="TreeGrafter"/>
</dbReference>
<gene>
    <name evidence="9" type="ORF">ENN47_06525</name>
</gene>
<name>A0A7C1GZZ1_9BACT</name>
<feature type="binding site" evidence="7">
    <location>
        <position position="126"/>
    </location>
    <ligand>
        <name>Mg(2+)</name>
        <dbReference type="ChEBI" id="CHEBI:18420"/>
    </ligand>
</feature>
<keyword evidence="6 8" id="KW-0472">Membrane</keyword>
<feature type="transmembrane region" description="Helical" evidence="8">
    <location>
        <begin position="203"/>
        <end position="222"/>
    </location>
</feature>
<comment type="cofactor">
    <cofactor evidence="7">
        <name>Mg(2+)</name>
        <dbReference type="ChEBI" id="CHEBI:18420"/>
    </cofactor>
</comment>
<sequence>MMAFVYALVLSAILCFLFRRVGIKLDLVDRPAGTLKPHEKPISYMGGTAILLALVPWLIQSPEFFPAIIIMWTLGFADDLKGISPKIRLAVDVLVGFSVAFVIYGFSTVDSIILSIIFAGTVNAYNMVDGLDGICSTNMIVFGVFAFFTGFVPLMSLAVAGAYAGYMIFNYPPARLFMGDQGSYIAGTFVGTLLIQSWGSQNFVRVAAICWPVVLDLFVGFLRRSIAKKSPFAGDRDHYYDKIFRLSGQKKRVTLLISTGMALFYAVLGLFLPVALIPPVLLLTSLTQIFLLKSLRSTT</sequence>
<proteinExistence type="predicted"/>
<dbReference type="GO" id="GO:0009103">
    <property type="term" value="P:lipopolysaccharide biosynthetic process"/>
    <property type="evidence" value="ECO:0007669"/>
    <property type="project" value="TreeGrafter"/>
</dbReference>
<dbReference type="GO" id="GO:0046872">
    <property type="term" value="F:metal ion binding"/>
    <property type="evidence" value="ECO:0007669"/>
    <property type="project" value="UniProtKB-KW"/>
</dbReference>
<keyword evidence="5 8" id="KW-1133">Transmembrane helix</keyword>
<dbReference type="EMBL" id="DSBT01000177">
    <property type="protein sequence ID" value="HDP77824.1"/>
    <property type="molecule type" value="Genomic_DNA"/>
</dbReference>
<keyword evidence="4 8" id="KW-0812">Transmembrane</keyword>
<dbReference type="AlphaFoldDB" id="A0A7C1GZZ1"/>
<comment type="subcellular location">
    <subcellularLocation>
        <location evidence="1">Cell membrane</location>
        <topology evidence="1">Multi-pass membrane protein</topology>
    </subcellularLocation>
</comment>
<evidence type="ECO:0000313" key="9">
    <source>
        <dbReference type="EMBL" id="HDP77824.1"/>
    </source>
</evidence>
<keyword evidence="7" id="KW-0479">Metal-binding</keyword>
<dbReference type="PANTHER" id="PTHR22926:SF3">
    <property type="entry name" value="UNDECAPRENYL-PHOSPHATE ALPHA-N-ACETYLGLUCOSAMINYL 1-PHOSPHATE TRANSFERASE"/>
    <property type="match status" value="1"/>
</dbReference>
<feature type="transmembrane region" description="Helical" evidence="8">
    <location>
        <begin position="253"/>
        <end position="271"/>
    </location>
</feature>
<evidence type="ECO:0000256" key="7">
    <source>
        <dbReference type="PIRSR" id="PIRSR600715-1"/>
    </source>
</evidence>
<organism evidence="9">
    <name type="scientific">Mesotoga infera</name>
    <dbReference type="NCBI Taxonomy" id="1236046"/>
    <lineage>
        <taxon>Bacteria</taxon>
        <taxon>Thermotogati</taxon>
        <taxon>Thermotogota</taxon>
        <taxon>Thermotogae</taxon>
        <taxon>Kosmotogales</taxon>
        <taxon>Kosmotogaceae</taxon>
        <taxon>Mesotoga</taxon>
    </lineage>
</organism>
<feature type="transmembrane region" description="Helical" evidence="8">
    <location>
        <begin position="44"/>
        <end position="77"/>
    </location>
</feature>
<keyword evidence="2" id="KW-1003">Cell membrane</keyword>
<comment type="caution">
    <text evidence="9">The sequence shown here is derived from an EMBL/GenBank/DDBJ whole genome shotgun (WGS) entry which is preliminary data.</text>
</comment>
<dbReference type="Pfam" id="PF00953">
    <property type="entry name" value="Glycos_transf_4"/>
    <property type="match status" value="1"/>
</dbReference>
<evidence type="ECO:0000256" key="4">
    <source>
        <dbReference type="ARBA" id="ARBA00022692"/>
    </source>
</evidence>
<feature type="transmembrane region" description="Helical" evidence="8">
    <location>
        <begin position="140"/>
        <end position="169"/>
    </location>
</feature>
<dbReference type="CDD" id="cd06853">
    <property type="entry name" value="GT_WecA_like"/>
    <property type="match status" value="1"/>
</dbReference>
<dbReference type="Proteomes" id="UP000886198">
    <property type="component" value="Unassembled WGS sequence"/>
</dbReference>
<keyword evidence="3 9" id="KW-0808">Transferase</keyword>
<evidence type="ECO:0000256" key="3">
    <source>
        <dbReference type="ARBA" id="ARBA00022679"/>
    </source>
</evidence>
<dbReference type="GO" id="GO:0005886">
    <property type="term" value="C:plasma membrane"/>
    <property type="evidence" value="ECO:0007669"/>
    <property type="project" value="UniProtKB-SubCell"/>
</dbReference>
<evidence type="ECO:0000256" key="2">
    <source>
        <dbReference type="ARBA" id="ARBA00022475"/>
    </source>
</evidence>
<dbReference type="PANTHER" id="PTHR22926">
    <property type="entry name" value="PHOSPHO-N-ACETYLMURAMOYL-PENTAPEPTIDE-TRANSFERASE"/>
    <property type="match status" value="1"/>
</dbReference>
<feature type="binding site" evidence="7">
    <location>
        <position position="180"/>
    </location>
    <ligand>
        <name>Mg(2+)</name>
        <dbReference type="ChEBI" id="CHEBI:18420"/>
    </ligand>
</feature>
<accession>A0A7C1GZZ1</accession>
<protein>
    <submittedName>
        <fullName evidence="9">Undecaprenyl/decaprenyl-phosphate alpha-N-acetylglucosaminyl 1-phosphate transferase</fullName>
    </submittedName>
</protein>
<dbReference type="GO" id="GO:0044038">
    <property type="term" value="P:cell wall macromolecule biosynthetic process"/>
    <property type="evidence" value="ECO:0007669"/>
    <property type="project" value="TreeGrafter"/>
</dbReference>
<dbReference type="GO" id="GO:0016780">
    <property type="term" value="F:phosphotransferase activity, for other substituted phosphate groups"/>
    <property type="evidence" value="ECO:0007669"/>
    <property type="project" value="InterPro"/>
</dbReference>
<keyword evidence="7" id="KW-0460">Magnesium</keyword>
<evidence type="ECO:0000256" key="8">
    <source>
        <dbReference type="SAM" id="Phobius"/>
    </source>
</evidence>
<evidence type="ECO:0000256" key="1">
    <source>
        <dbReference type="ARBA" id="ARBA00004651"/>
    </source>
</evidence>
<reference evidence="9" key="1">
    <citation type="journal article" date="2020" name="mSystems">
        <title>Genome- and Community-Level Interaction Insights into Carbon Utilization and Element Cycling Functions of Hydrothermarchaeota in Hydrothermal Sediment.</title>
        <authorList>
            <person name="Zhou Z."/>
            <person name="Liu Y."/>
            <person name="Xu W."/>
            <person name="Pan J."/>
            <person name="Luo Z.H."/>
            <person name="Li M."/>
        </authorList>
    </citation>
    <scope>NUCLEOTIDE SEQUENCE [LARGE SCALE GENOMIC DNA]</scope>
    <source>
        <strain evidence="9">SpSt-1179</strain>
    </source>
</reference>
<evidence type="ECO:0000256" key="5">
    <source>
        <dbReference type="ARBA" id="ARBA00022989"/>
    </source>
</evidence>
<evidence type="ECO:0000256" key="6">
    <source>
        <dbReference type="ARBA" id="ARBA00023136"/>
    </source>
</evidence>